<gene>
    <name evidence="3" type="ORF">UFOPK1619_00570</name>
</gene>
<organism evidence="3">
    <name type="scientific">freshwater metagenome</name>
    <dbReference type="NCBI Taxonomy" id="449393"/>
    <lineage>
        <taxon>unclassified sequences</taxon>
        <taxon>metagenomes</taxon>
        <taxon>ecological metagenomes</taxon>
    </lineage>
</organism>
<proteinExistence type="inferred from homology"/>
<dbReference type="InterPro" id="IPR027417">
    <property type="entry name" value="P-loop_NTPase"/>
</dbReference>
<protein>
    <submittedName>
        <fullName evidence="3">Unannotated protein</fullName>
    </submittedName>
</protein>
<name>A0A6J6DQ36_9ZZZZ</name>
<comment type="similarity">
    <text evidence="1">Belongs to the GSP E family.</text>
</comment>
<dbReference type="InterPro" id="IPR001482">
    <property type="entry name" value="T2SS/T4SS_dom"/>
</dbReference>
<dbReference type="Gene3D" id="3.30.450.380">
    <property type="match status" value="1"/>
</dbReference>
<dbReference type="AlphaFoldDB" id="A0A6J6DQ36"/>
<dbReference type="GO" id="GO:0016887">
    <property type="term" value="F:ATP hydrolysis activity"/>
    <property type="evidence" value="ECO:0007669"/>
    <property type="project" value="InterPro"/>
</dbReference>
<sequence length="430" mass="47574">MSTRSIDMQEITRTIASSLADDRVRRHNSDLPAPTLEEERQVARSTAAQLLASARQPDAWGLDVIPEVGERLIIDEAIAQVLGLGKLEPLLEDDHISDIHVRGNRPVWVKLRNGEREEREPIVNTDGELVDLIRRIAARMGHREQRFDPAHPELNLQLPDGSRLFAAMEVSSHPTLIIRRHKFDYSNLSELVTRNMLSIDVARFLAAAVRAKKNIVIAGGTGSGKTTLLRALINEIPYNERIVTIEDAFELGIEHFEASHPDHDALQARAANIEGQGEINMSDLTRMALRMDPDRVIVGEVRGAEAFPMLLAMSQGNNGSMCTLHADSARSTFPKLLAYVSMASMGLPTDTVNLLVASAIHFVVHIQNIDGRRRVTSIIEVTDAEGSSIISNEVFTYSHPESAFMALRAQTSEVLSEFGFQRPTGMSWSA</sequence>
<dbReference type="InterPro" id="IPR003593">
    <property type="entry name" value="AAA+_ATPase"/>
</dbReference>
<dbReference type="PANTHER" id="PTHR30486:SF15">
    <property type="entry name" value="TYPE II_IV SECRETION SYSTEM ATPASE"/>
    <property type="match status" value="1"/>
</dbReference>
<dbReference type="SUPFAM" id="SSF52540">
    <property type="entry name" value="P-loop containing nucleoside triphosphate hydrolases"/>
    <property type="match status" value="1"/>
</dbReference>
<dbReference type="EMBL" id="CAEZTI010000095">
    <property type="protein sequence ID" value="CAB4564283.1"/>
    <property type="molecule type" value="Genomic_DNA"/>
</dbReference>
<dbReference type="CDD" id="cd01130">
    <property type="entry name" value="VirB11-like_ATPase"/>
    <property type="match status" value="1"/>
</dbReference>
<dbReference type="Gene3D" id="3.40.50.300">
    <property type="entry name" value="P-loop containing nucleotide triphosphate hydrolases"/>
    <property type="match status" value="1"/>
</dbReference>
<dbReference type="SMART" id="SM00382">
    <property type="entry name" value="AAA"/>
    <property type="match status" value="1"/>
</dbReference>
<evidence type="ECO:0000313" key="3">
    <source>
        <dbReference type="EMBL" id="CAB4564283.1"/>
    </source>
</evidence>
<feature type="domain" description="AAA+ ATPase" evidence="2">
    <location>
        <begin position="211"/>
        <end position="385"/>
    </location>
</feature>
<dbReference type="Pfam" id="PF00437">
    <property type="entry name" value="T2SSE"/>
    <property type="match status" value="1"/>
</dbReference>
<dbReference type="InterPro" id="IPR050921">
    <property type="entry name" value="T4SS_GSP_E_ATPase"/>
</dbReference>
<accession>A0A6J6DQ36</accession>
<dbReference type="PANTHER" id="PTHR30486">
    <property type="entry name" value="TWITCHING MOTILITY PROTEIN PILT"/>
    <property type="match status" value="1"/>
</dbReference>
<evidence type="ECO:0000256" key="1">
    <source>
        <dbReference type="ARBA" id="ARBA00006611"/>
    </source>
</evidence>
<evidence type="ECO:0000259" key="2">
    <source>
        <dbReference type="SMART" id="SM00382"/>
    </source>
</evidence>
<reference evidence="3" key="1">
    <citation type="submission" date="2020-05" db="EMBL/GenBank/DDBJ databases">
        <authorList>
            <person name="Chiriac C."/>
            <person name="Salcher M."/>
            <person name="Ghai R."/>
            <person name="Kavagutti S V."/>
        </authorList>
    </citation>
    <scope>NUCLEOTIDE SEQUENCE</scope>
</reference>